<proteinExistence type="predicted"/>
<name>A0ABT6T9H9_9BACL</name>
<comment type="caution">
    <text evidence="1">The sequence shown here is derived from an EMBL/GenBank/DDBJ whole genome shotgun (WGS) entry which is preliminary data.</text>
</comment>
<accession>A0ABT6T9H9</accession>
<sequence>MNTFEEQTDYRFEHAPNQVRASINLKRPTNDTALYRGFCRSTGFPITA</sequence>
<protein>
    <submittedName>
        <fullName evidence="1">Uncharacterized protein</fullName>
    </submittedName>
</protein>
<dbReference type="Proteomes" id="UP001161691">
    <property type="component" value="Unassembled WGS sequence"/>
</dbReference>
<evidence type="ECO:0000313" key="1">
    <source>
        <dbReference type="EMBL" id="MDI4643474.1"/>
    </source>
</evidence>
<keyword evidence="2" id="KW-1185">Reference proteome</keyword>
<gene>
    <name evidence="1" type="ORF">KB449_00815</name>
</gene>
<dbReference type="EMBL" id="JAGRPV010000001">
    <property type="protein sequence ID" value="MDI4643474.1"/>
    <property type="molecule type" value="Genomic_DNA"/>
</dbReference>
<reference evidence="1" key="1">
    <citation type="submission" date="2023-04" db="EMBL/GenBank/DDBJ databases">
        <title>Comparative genomic analysis of Cohnella hashimotonis sp. nov., isolated from the International Space Station.</title>
        <authorList>
            <person name="Venkateswaran K."/>
            <person name="Simpson A."/>
        </authorList>
    </citation>
    <scope>NUCLEOTIDE SEQUENCE</scope>
    <source>
        <strain evidence="1">F6_2S_P_1</strain>
    </source>
</reference>
<evidence type="ECO:0000313" key="2">
    <source>
        <dbReference type="Proteomes" id="UP001161691"/>
    </source>
</evidence>
<organism evidence="1 2">
    <name type="scientific">Cohnella hashimotonis</name>
    <dbReference type="NCBI Taxonomy" id="2826895"/>
    <lineage>
        <taxon>Bacteria</taxon>
        <taxon>Bacillati</taxon>
        <taxon>Bacillota</taxon>
        <taxon>Bacilli</taxon>
        <taxon>Bacillales</taxon>
        <taxon>Paenibacillaceae</taxon>
        <taxon>Cohnella</taxon>
    </lineage>
</organism>
<dbReference type="RefSeq" id="WP_282906532.1">
    <property type="nucleotide sequence ID" value="NZ_JAGRPV010000001.1"/>
</dbReference>